<dbReference type="OrthoDB" id="10368864at2759"/>
<evidence type="ECO:0000256" key="1">
    <source>
        <dbReference type="SAM" id="MobiDB-lite"/>
    </source>
</evidence>
<proteinExistence type="predicted"/>
<name>A0A9P6MUZ5_9FUNG</name>
<dbReference type="Proteomes" id="UP000703661">
    <property type="component" value="Unassembled WGS sequence"/>
</dbReference>
<feature type="region of interest" description="Disordered" evidence="1">
    <location>
        <begin position="1"/>
        <end position="36"/>
    </location>
</feature>
<organism evidence="2 3">
    <name type="scientific">Entomortierella chlamydospora</name>
    <dbReference type="NCBI Taxonomy" id="101097"/>
    <lineage>
        <taxon>Eukaryota</taxon>
        <taxon>Fungi</taxon>
        <taxon>Fungi incertae sedis</taxon>
        <taxon>Mucoromycota</taxon>
        <taxon>Mortierellomycotina</taxon>
        <taxon>Mortierellomycetes</taxon>
        <taxon>Mortierellales</taxon>
        <taxon>Mortierellaceae</taxon>
        <taxon>Entomortierella</taxon>
    </lineage>
</organism>
<protein>
    <submittedName>
        <fullName evidence="2">Uncharacterized protein</fullName>
    </submittedName>
</protein>
<evidence type="ECO:0000313" key="3">
    <source>
        <dbReference type="Proteomes" id="UP000703661"/>
    </source>
</evidence>
<dbReference type="EMBL" id="JAAAID010000814">
    <property type="protein sequence ID" value="KAG0013687.1"/>
    <property type="molecule type" value="Genomic_DNA"/>
</dbReference>
<evidence type="ECO:0000313" key="2">
    <source>
        <dbReference type="EMBL" id="KAG0013687.1"/>
    </source>
</evidence>
<accession>A0A9P6MUZ5</accession>
<feature type="compositionally biased region" description="Low complexity" evidence="1">
    <location>
        <begin position="19"/>
        <end position="36"/>
    </location>
</feature>
<gene>
    <name evidence="2" type="ORF">BGZ80_010917</name>
</gene>
<reference evidence="2" key="1">
    <citation type="journal article" date="2020" name="Fungal Divers.">
        <title>Resolving the Mortierellaceae phylogeny through synthesis of multi-gene phylogenetics and phylogenomics.</title>
        <authorList>
            <person name="Vandepol N."/>
            <person name="Liber J."/>
            <person name="Desiro A."/>
            <person name="Na H."/>
            <person name="Kennedy M."/>
            <person name="Barry K."/>
            <person name="Grigoriev I.V."/>
            <person name="Miller A.N."/>
            <person name="O'Donnell K."/>
            <person name="Stajich J.E."/>
            <person name="Bonito G."/>
        </authorList>
    </citation>
    <scope>NUCLEOTIDE SEQUENCE</scope>
    <source>
        <strain evidence="2">NRRL 2769</strain>
    </source>
</reference>
<comment type="caution">
    <text evidence="2">The sequence shown here is derived from an EMBL/GenBank/DDBJ whole genome shotgun (WGS) entry which is preliminary data.</text>
</comment>
<keyword evidence="3" id="KW-1185">Reference proteome</keyword>
<sequence length="162" mass="18172">MPKAIKAPLASQGGSRRISVSSCSTGSNSNSNDNTVNVSTNNGIADARKWIVPGGLGISRYFSLVMYMNWHHWGFIQWSNSTLESMQSDQEEYLRSLNVLLATKEAPPQIKKRVKKILHKHDQEQFLRYARERAKRKSSEHAINATRRAIKAIVTAASDSDQ</sequence>
<dbReference type="AlphaFoldDB" id="A0A9P6MUZ5"/>